<dbReference type="Pfam" id="PF00646">
    <property type="entry name" value="F-box"/>
    <property type="match status" value="1"/>
</dbReference>
<proteinExistence type="predicted"/>
<dbReference type="InterPro" id="IPR032675">
    <property type="entry name" value="LRR_dom_sf"/>
</dbReference>
<evidence type="ECO:0000313" key="3">
    <source>
        <dbReference type="Proteomes" id="UP001206925"/>
    </source>
</evidence>
<feature type="domain" description="F-box" evidence="1">
    <location>
        <begin position="2"/>
        <end position="36"/>
    </location>
</feature>
<reference evidence="2" key="1">
    <citation type="submission" date="2022-06" db="EMBL/GenBank/DDBJ databases">
        <title>Uncovering the hologenomic basis of an extraordinary plant invasion.</title>
        <authorList>
            <person name="Bieker V.C."/>
            <person name="Martin M.D."/>
            <person name="Gilbert T."/>
            <person name="Hodgins K."/>
            <person name="Battlay P."/>
            <person name="Petersen B."/>
            <person name="Wilson J."/>
        </authorList>
    </citation>
    <scope>NUCLEOTIDE SEQUENCE</scope>
    <source>
        <strain evidence="2">AA19_3_7</strain>
        <tissue evidence="2">Leaf</tissue>
    </source>
</reference>
<dbReference type="Proteomes" id="UP001206925">
    <property type="component" value="Unassembled WGS sequence"/>
</dbReference>
<dbReference type="PANTHER" id="PTHR31639:SF315">
    <property type="entry name" value="LEUCINE-RICH REPEAT DOMAIN SUPERFAMILY, F-BOX-LIKE DOMAIN SUPERFAMILY"/>
    <property type="match status" value="1"/>
</dbReference>
<dbReference type="SUPFAM" id="SSF81383">
    <property type="entry name" value="F-box domain"/>
    <property type="match status" value="1"/>
</dbReference>
<dbReference type="AlphaFoldDB" id="A0AAD5BMU8"/>
<dbReference type="EMBL" id="JAMZMK010011726">
    <property type="protein sequence ID" value="KAI7726256.1"/>
    <property type="molecule type" value="Genomic_DNA"/>
</dbReference>
<dbReference type="PANTHER" id="PTHR31639">
    <property type="entry name" value="F-BOX PROTEIN-LIKE"/>
    <property type="match status" value="1"/>
</dbReference>
<organism evidence="2 3">
    <name type="scientific">Ambrosia artemisiifolia</name>
    <name type="common">Common ragweed</name>
    <dbReference type="NCBI Taxonomy" id="4212"/>
    <lineage>
        <taxon>Eukaryota</taxon>
        <taxon>Viridiplantae</taxon>
        <taxon>Streptophyta</taxon>
        <taxon>Embryophyta</taxon>
        <taxon>Tracheophyta</taxon>
        <taxon>Spermatophyta</taxon>
        <taxon>Magnoliopsida</taxon>
        <taxon>eudicotyledons</taxon>
        <taxon>Gunneridae</taxon>
        <taxon>Pentapetalae</taxon>
        <taxon>asterids</taxon>
        <taxon>campanulids</taxon>
        <taxon>Asterales</taxon>
        <taxon>Asteraceae</taxon>
        <taxon>Asteroideae</taxon>
        <taxon>Heliantheae alliance</taxon>
        <taxon>Heliantheae</taxon>
        <taxon>Ambrosia</taxon>
    </lineage>
</organism>
<dbReference type="SUPFAM" id="SSF52047">
    <property type="entry name" value="RNI-like"/>
    <property type="match status" value="1"/>
</dbReference>
<comment type="caution">
    <text evidence="2">The sequence shown here is derived from an EMBL/GenBank/DDBJ whole genome shotgun (WGS) entry which is preliminary data.</text>
</comment>
<protein>
    <recommendedName>
        <fullName evidence="1">F-box domain-containing protein</fullName>
    </recommendedName>
</protein>
<dbReference type="Gene3D" id="3.80.10.10">
    <property type="entry name" value="Ribonuclease Inhibitor"/>
    <property type="match status" value="1"/>
</dbReference>
<accession>A0AAD5BMU8</accession>
<gene>
    <name evidence="2" type="ORF">M8C21_008600</name>
</gene>
<dbReference type="InterPro" id="IPR036047">
    <property type="entry name" value="F-box-like_dom_sf"/>
</dbReference>
<evidence type="ECO:0000259" key="1">
    <source>
        <dbReference type="Pfam" id="PF00646"/>
    </source>
</evidence>
<name>A0AAD5BMU8_AMBAR</name>
<dbReference type="InterPro" id="IPR001810">
    <property type="entry name" value="F-box_dom"/>
</dbReference>
<keyword evidence="3" id="KW-1185">Reference proteome</keyword>
<evidence type="ECO:0000313" key="2">
    <source>
        <dbReference type="EMBL" id="KAI7726256.1"/>
    </source>
</evidence>
<feature type="non-terminal residue" evidence="2">
    <location>
        <position position="1"/>
    </location>
</feature>
<sequence length="394" mass="44940">KLPPNIIETILCFLPIQEAARTSVLSREWRYHWMKIPKLVFIEDAFQVSTDDDGELSDMGQPYDHPSQRNEMIKRGKLFDAIYQVLSMHEDPIHEFTLSMVTDGSSVEIDRVIFLLSQKNTVRKLKLEFISGYKLSLNIFSSHRLIDLHLIGCDLDHEPMFNGFGDLVSLYLQEVMVSRKALLHLLSNCPLLRSVSLHIDHLAFEDGDGSTVINLFECLTMVENLSIGFGIIECFAHGGFPQELPIALVHLKYLCIKDICFIHNYGLPALVLLIKSSPNLEKLKLEILDDSWVEISERRDSFTLEDDLDIWLEHLKELEIVNMIYRNAELDFVKVILAKSPMLKKVKIFLYNEVAKDEALHISGILEQSPHASPVVDFIVEIIGSSCTSSRSVM</sequence>